<dbReference type="SUPFAM" id="SSF57667">
    <property type="entry name" value="beta-beta-alpha zinc fingers"/>
    <property type="match status" value="1"/>
</dbReference>
<comment type="caution">
    <text evidence="12">The sequence shown here is derived from an EMBL/GenBank/DDBJ whole genome shotgun (WGS) entry which is preliminary data.</text>
</comment>
<dbReference type="GO" id="GO:0005634">
    <property type="term" value="C:nucleus"/>
    <property type="evidence" value="ECO:0007669"/>
    <property type="project" value="UniProtKB-SubCell"/>
</dbReference>
<dbReference type="EMBL" id="JAAECE010000003">
    <property type="protein sequence ID" value="KAF1803751.1"/>
    <property type="molecule type" value="Genomic_DNA"/>
</dbReference>
<sequence length="231" mass="26958">MSHMSSIFYQSHAQPFPRKKSCSSSSSSQDSRRRYKCPMCSKSFFRLEHRTRHIRIHTGEKPHHCTQLGCNKRFSRSDELIRHVRTHEPLYDTDQEQDVHMVEHQSAMSHQIRYHPSSATHLTHSRFQDRAPHSPSSHIKLPPLRSFPPVKPQPLECNVYQDKPVVSLCLKPMQSLFEYKNLFMDSSNRSYTSRTCAASIPQFAQHHHRYHLTPALVDKPEPLPSIRSLLL</sequence>
<dbReference type="InterPro" id="IPR036236">
    <property type="entry name" value="Znf_C2H2_sf"/>
</dbReference>
<evidence type="ECO:0000256" key="9">
    <source>
        <dbReference type="PROSITE-ProRule" id="PRU00042"/>
    </source>
</evidence>
<evidence type="ECO:0000256" key="8">
    <source>
        <dbReference type="ARBA" id="ARBA00023242"/>
    </source>
</evidence>
<reference evidence="12 13" key="1">
    <citation type="submission" date="2019-09" db="EMBL/GenBank/DDBJ databases">
        <authorList>
            <consortium name="DOE Joint Genome Institute"/>
            <person name="Mondo S.J."/>
            <person name="Navarro-Mendoza M.I."/>
            <person name="Perez-Arques C."/>
            <person name="Panchal S."/>
            <person name="Nicolas F.E."/>
            <person name="Ganguly P."/>
            <person name="Pangilinan J."/>
            <person name="Grigoriev I."/>
            <person name="Heitman J."/>
            <person name="Sanya K."/>
            <person name="Garre V."/>
        </authorList>
    </citation>
    <scope>NUCLEOTIDE SEQUENCE [LARGE SCALE GENOMIC DNA]</scope>
    <source>
        <strain evidence="12 13">MU402</strain>
    </source>
</reference>
<evidence type="ECO:0000256" key="6">
    <source>
        <dbReference type="ARBA" id="ARBA00023015"/>
    </source>
</evidence>
<keyword evidence="7" id="KW-0804">Transcription</keyword>
<dbReference type="PANTHER" id="PTHR47428:SF1">
    <property type="entry name" value="REGULATORY PROTEIN MIG1-RELATED"/>
    <property type="match status" value="1"/>
</dbReference>
<feature type="region of interest" description="Disordered" evidence="10">
    <location>
        <begin position="1"/>
        <end position="33"/>
    </location>
</feature>
<evidence type="ECO:0000256" key="5">
    <source>
        <dbReference type="ARBA" id="ARBA00022833"/>
    </source>
</evidence>
<evidence type="ECO:0000259" key="11">
    <source>
        <dbReference type="PROSITE" id="PS50157"/>
    </source>
</evidence>
<feature type="compositionally biased region" description="Polar residues" evidence="10">
    <location>
        <begin position="1"/>
        <end position="13"/>
    </location>
</feature>
<keyword evidence="4 9" id="KW-0863">Zinc-finger</keyword>
<dbReference type="GO" id="GO:0000978">
    <property type="term" value="F:RNA polymerase II cis-regulatory region sequence-specific DNA binding"/>
    <property type="evidence" value="ECO:0007669"/>
    <property type="project" value="TreeGrafter"/>
</dbReference>
<dbReference type="SMART" id="SM00355">
    <property type="entry name" value="ZnF_C2H2"/>
    <property type="match status" value="2"/>
</dbReference>
<keyword evidence="3" id="KW-0677">Repeat</keyword>
<dbReference type="PANTHER" id="PTHR47428">
    <property type="entry name" value="REGULATORY PROTEIN MIG1-RELATED"/>
    <property type="match status" value="1"/>
</dbReference>
<feature type="domain" description="C2H2-type" evidence="11">
    <location>
        <begin position="35"/>
        <end position="62"/>
    </location>
</feature>
<proteinExistence type="predicted"/>
<comment type="subcellular location">
    <subcellularLocation>
        <location evidence="1">Nucleus</location>
    </subcellularLocation>
</comment>
<feature type="domain" description="C2H2-type" evidence="11">
    <location>
        <begin position="63"/>
        <end position="87"/>
    </location>
</feature>
<dbReference type="GO" id="GO:0000981">
    <property type="term" value="F:DNA-binding transcription factor activity, RNA polymerase II-specific"/>
    <property type="evidence" value="ECO:0007669"/>
    <property type="project" value="UniProtKB-ARBA"/>
</dbReference>
<dbReference type="PROSITE" id="PS00028">
    <property type="entry name" value="ZINC_FINGER_C2H2_1"/>
    <property type="match status" value="2"/>
</dbReference>
<evidence type="ECO:0000256" key="10">
    <source>
        <dbReference type="SAM" id="MobiDB-lite"/>
    </source>
</evidence>
<gene>
    <name evidence="12" type="ORF">FB192DRAFT_1369580</name>
</gene>
<dbReference type="PROSITE" id="PS50157">
    <property type="entry name" value="ZINC_FINGER_C2H2_2"/>
    <property type="match status" value="2"/>
</dbReference>
<dbReference type="GO" id="GO:0005737">
    <property type="term" value="C:cytoplasm"/>
    <property type="evidence" value="ECO:0007669"/>
    <property type="project" value="TreeGrafter"/>
</dbReference>
<keyword evidence="2" id="KW-0479">Metal-binding</keyword>
<keyword evidence="8" id="KW-0539">Nucleus</keyword>
<dbReference type="InterPro" id="IPR013087">
    <property type="entry name" value="Znf_C2H2_type"/>
</dbReference>
<evidence type="ECO:0000256" key="1">
    <source>
        <dbReference type="ARBA" id="ARBA00004123"/>
    </source>
</evidence>
<accession>A0A8H4BKL1</accession>
<evidence type="ECO:0000256" key="3">
    <source>
        <dbReference type="ARBA" id="ARBA00022737"/>
    </source>
</evidence>
<keyword evidence="6" id="KW-0805">Transcription regulation</keyword>
<protein>
    <recommendedName>
        <fullName evidence="11">C2H2-type domain-containing protein</fullName>
    </recommendedName>
</protein>
<dbReference type="FunFam" id="3.30.160.60:FF:000072">
    <property type="entry name" value="zinc finger protein 143 isoform X1"/>
    <property type="match status" value="2"/>
</dbReference>
<evidence type="ECO:0000256" key="4">
    <source>
        <dbReference type="ARBA" id="ARBA00022771"/>
    </source>
</evidence>
<evidence type="ECO:0000313" key="13">
    <source>
        <dbReference type="Proteomes" id="UP000469890"/>
    </source>
</evidence>
<organism evidence="12 13">
    <name type="scientific">Mucor circinelloides f. lusitanicus</name>
    <name type="common">Mucor racemosus var. lusitanicus</name>
    <dbReference type="NCBI Taxonomy" id="29924"/>
    <lineage>
        <taxon>Eukaryota</taxon>
        <taxon>Fungi</taxon>
        <taxon>Fungi incertae sedis</taxon>
        <taxon>Mucoromycota</taxon>
        <taxon>Mucoromycotina</taxon>
        <taxon>Mucoromycetes</taxon>
        <taxon>Mucorales</taxon>
        <taxon>Mucorineae</taxon>
        <taxon>Mucoraceae</taxon>
        <taxon>Mucor</taxon>
    </lineage>
</organism>
<evidence type="ECO:0000256" key="7">
    <source>
        <dbReference type="ARBA" id="ARBA00023163"/>
    </source>
</evidence>
<dbReference type="Gene3D" id="3.30.160.60">
    <property type="entry name" value="Classic Zinc Finger"/>
    <property type="match status" value="2"/>
</dbReference>
<dbReference type="Proteomes" id="UP000469890">
    <property type="component" value="Unassembled WGS sequence"/>
</dbReference>
<dbReference type="InterPro" id="IPR051007">
    <property type="entry name" value="creA/MIG_C2H2-ZnF"/>
</dbReference>
<evidence type="ECO:0000256" key="2">
    <source>
        <dbReference type="ARBA" id="ARBA00022723"/>
    </source>
</evidence>
<name>A0A8H4BKL1_MUCCL</name>
<dbReference type="GO" id="GO:0000433">
    <property type="term" value="P:carbon catabolite repression of transcription from RNA polymerase II promoter by glucose"/>
    <property type="evidence" value="ECO:0007669"/>
    <property type="project" value="TreeGrafter"/>
</dbReference>
<dbReference type="AlphaFoldDB" id="A0A8H4BKL1"/>
<evidence type="ECO:0000313" key="12">
    <source>
        <dbReference type="EMBL" id="KAF1803751.1"/>
    </source>
</evidence>
<keyword evidence="5" id="KW-0862">Zinc</keyword>
<dbReference type="GO" id="GO:0008270">
    <property type="term" value="F:zinc ion binding"/>
    <property type="evidence" value="ECO:0007669"/>
    <property type="project" value="UniProtKB-KW"/>
</dbReference>
<dbReference type="Pfam" id="PF00096">
    <property type="entry name" value="zf-C2H2"/>
    <property type="match status" value="2"/>
</dbReference>